<feature type="compositionally biased region" description="Low complexity" evidence="5">
    <location>
        <begin position="690"/>
        <end position="703"/>
    </location>
</feature>
<dbReference type="InterPro" id="IPR043502">
    <property type="entry name" value="DNA/RNA_pol_sf"/>
</dbReference>
<keyword evidence="2" id="KW-0479">Metal-binding</keyword>
<dbReference type="GO" id="GO:0015074">
    <property type="term" value="P:DNA integration"/>
    <property type="evidence" value="ECO:0007669"/>
    <property type="project" value="InterPro"/>
</dbReference>
<dbReference type="PANTHER" id="PTHR42648:SF26">
    <property type="entry name" value="INTEGRASE CATALYTIC DOMAIN-CONTAINING PROTEIN"/>
    <property type="match status" value="1"/>
</dbReference>
<evidence type="ECO:0000259" key="6">
    <source>
        <dbReference type="PROSITE" id="PS50994"/>
    </source>
</evidence>
<dbReference type="GO" id="GO:0003676">
    <property type="term" value="F:nucleic acid binding"/>
    <property type="evidence" value="ECO:0007669"/>
    <property type="project" value="InterPro"/>
</dbReference>
<reference evidence="8" key="2">
    <citation type="journal article" date="2008" name="Nucleic Acids Res.">
        <title>The rice annotation project database (RAP-DB): 2008 update.</title>
        <authorList>
            <consortium name="The rice annotation project (RAP)"/>
        </authorList>
    </citation>
    <scope>GENOME REANNOTATION</scope>
    <source>
        <strain evidence="8">cv. Nipponbare</strain>
    </source>
</reference>
<dbReference type="EMBL" id="AC131374">
    <property type="protein sequence ID" value="AAN04167.1"/>
    <property type="molecule type" value="Genomic_DNA"/>
</dbReference>
<dbReference type="InterPro" id="IPR054722">
    <property type="entry name" value="PolX-like_BBD"/>
</dbReference>
<reference evidence="8" key="1">
    <citation type="journal article" date="2005" name="Nature">
        <title>The map-based sequence of the rice genome.</title>
        <authorList>
            <consortium name="International rice genome sequencing project (IRGSP)"/>
            <person name="Matsumoto T."/>
            <person name="Wu J."/>
            <person name="Kanamori H."/>
            <person name="Katayose Y."/>
            <person name="Fujisawa M."/>
            <person name="Namiki N."/>
            <person name="Mizuno H."/>
            <person name="Yamamoto K."/>
            <person name="Antonio B.A."/>
            <person name="Baba T."/>
            <person name="Sakata K."/>
            <person name="Nagamura Y."/>
            <person name="Aoki H."/>
            <person name="Arikawa K."/>
            <person name="Arita K."/>
            <person name="Bito T."/>
            <person name="Chiden Y."/>
            <person name="Fujitsuka N."/>
            <person name="Fukunaka R."/>
            <person name="Hamada M."/>
            <person name="Harada C."/>
            <person name="Hayashi A."/>
            <person name="Hijishita S."/>
            <person name="Honda M."/>
            <person name="Hosokawa S."/>
            <person name="Ichikawa Y."/>
            <person name="Idonuma A."/>
            <person name="Iijima M."/>
            <person name="Ikeda M."/>
            <person name="Ikeno M."/>
            <person name="Ito K."/>
            <person name="Ito S."/>
            <person name="Ito T."/>
            <person name="Ito Y."/>
            <person name="Ito Y."/>
            <person name="Iwabuchi A."/>
            <person name="Kamiya K."/>
            <person name="Karasawa W."/>
            <person name="Kurita K."/>
            <person name="Katagiri S."/>
            <person name="Kikuta A."/>
            <person name="Kobayashi H."/>
            <person name="Kobayashi N."/>
            <person name="Machita K."/>
            <person name="Maehara T."/>
            <person name="Masukawa M."/>
            <person name="Mizubayashi T."/>
            <person name="Mukai Y."/>
            <person name="Nagasaki H."/>
            <person name="Nagata Y."/>
            <person name="Naito S."/>
            <person name="Nakashima M."/>
            <person name="Nakama Y."/>
            <person name="Nakamichi Y."/>
            <person name="Nakamura M."/>
            <person name="Meguro A."/>
            <person name="Negishi M."/>
            <person name="Ohta I."/>
            <person name="Ohta T."/>
            <person name="Okamoto M."/>
            <person name="Ono N."/>
            <person name="Saji S."/>
            <person name="Sakaguchi M."/>
            <person name="Sakai K."/>
            <person name="Shibata M."/>
            <person name="Shimokawa T."/>
            <person name="Song J."/>
            <person name="Takazaki Y."/>
            <person name="Terasawa K."/>
            <person name="Tsugane M."/>
            <person name="Tsuji K."/>
            <person name="Ueda S."/>
            <person name="Waki K."/>
            <person name="Yamagata H."/>
            <person name="Yamamoto M."/>
            <person name="Yamamoto S."/>
            <person name="Yamane H."/>
            <person name="Yoshiki S."/>
            <person name="Yoshihara R."/>
            <person name="Yukawa K."/>
            <person name="Zhong H."/>
            <person name="Yano M."/>
            <person name="Yuan Q."/>
            <person name="Ouyang S."/>
            <person name="Liu J."/>
            <person name="Jones K.M."/>
            <person name="Gansberger K."/>
            <person name="Moffat K."/>
            <person name="Hill J."/>
            <person name="Bera J."/>
            <person name="Fadrosh D."/>
            <person name="Jin S."/>
            <person name="Johri S."/>
            <person name="Kim M."/>
            <person name="Overton L."/>
            <person name="Reardon M."/>
            <person name="Tsitrin T."/>
            <person name="Vuong H."/>
            <person name="Weaver B."/>
            <person name="Ciecko A."/>
            <person name="Tallon L."/>
            <person name="Jackson J."/>
            <person name="Pai G."/>
            <person name="Aken S.V."/>
            <person name="Utterback T."/>
            <person name="Reidmuller S."/>
            <person name="Feldblyum T."/>
            <person name="Hsiao J."/>
            <person name="Zismann V."/>
            <person name="Iobst S."/>
            <person name="de Vazeille A.R."/>
            <person name="Buell C.R."/>
            <person name="Ying K."/>
            <person name="Li Y."/>
            <person name="Lu T."/>
            <person name="Huang Y."/>
            <person name="Zhao Q."/>
            <person name="Feng Q."/>
            <person name="Zhang L."/>
            <person name="Zhu J."/>
            <person name="Weng Q."/>
            <person name="Mu J."/>
            <person name="Lu Y."/>
            <person name="Fan D."/>
            <person name="Liu Y."/>
            <person name="Guan J."/>
            <person name="Zhang Y."/>
            <person name="Yu S."/>
            <person name="Liu X."/>
            <person name="Zhang Y."/>
            <person name="Hong G."/>
            <person name="Han B."/>
            <person name="Choisne N."/>
            <person name="Demange N."/>
            <person name="Orjeda G."/>
            <person name="Samain S."/>
            <person name="Cattolico L."/>
            <person name="Pelletier E."/>
            <person name="Couloux A."/>
            <person name="Segurens B."/>
            <person name="Wincker P."/>
            <person name="D'Hont A."/>
            <person name="Scarpelli C."/>
            <person name="Weissenbach J."/>
            <person name="Salanoubat M."/>
            <person name="Quetier F."/>
            <person name="Yu Y."/>
            <person name="Kim H.R."/>
            <person name="Rambo T."/>
            <person name="Currie J."/>
            <person name="Collura K."/>
            <person name="Luo M."/>
            <person name="Yang T."/>
            <person name="Ammiraju J.S.S."/>
            <person name="Engler F."/>
            <person name="Soderlund C."/>
            <person name="Wing R.A."/>
            <person name="Palmer L.E."/>
            <person name="de la Bastide M."/>
            <person name="Spiegel L."/>
            <person name="Nascimento L."/>
            <person name="Zutavern T."/>
            <person name="O'Shaughnessy A."/>
            <person name="Dike S."/>
            <person name="Dedhia N."/>
            <person name="Preston R."/>
            <person name="Balija V."/>
            <person name="McCombie W.R."/>
            <person name="Chow T."/>
            <person name="Chen H."/>
            <person name="Chung M."/>
            <person name="Chen C."/>
            <person name="Shaw J."/>
            <person name="Wu H."/>
            <person name="Hsiao K."/>
            <person name="Chao Y."/>
            <person name="Chu M."/>
            <person name="Cheng C."/>
            <person name="Hour A."/>
            <person name="Lee P."/>
            <person name="Lin S."/>
            <person name="Lin Y."/>
            <person name="Liou J."/>
            <person name="Liu S."/>
            <person name="Hsing Y."/>
            <person name="Raghuvanshi S."/>
            <person name="Mohanty A."/>
            <person name="Bharti A.K."/>
            <person name="Gaur A."/>
            <person name="Gupta V."/>
            <person name="Kumar D."/>
            <person name="Ravi V."/>
            <person name="Vij S."/>
            <person name="Kapur A."/>
            <person name="Khurana P."/>
            <person name="Khurana P."/>
            <person name="Khurana J.P."/>
            <person name="Tyagi A.K."/>
            <person name="Gaikwad K."/>
            <person name="Singh A."/>
            <person name="Dalal V."/>
            <person name="Srivastava S."/>
            <person name="Dixit A."/>
            <person name="Pal A.K."/>
            <person name="Ghazi I.A."/>
            <person name="Yadav M."/>
            <person name="Pandit A."/>
            <person name="Bhargava A."/>
            <person name="Sureshbabu K."/>
            <person name="Batra K."/>
            <person name="Sharma T.R."/>
            <person name="Mohapatra T."/>
            <person name="Singh N.K."/>
            <person name="Messing J."/>
            <person name="Nelson A.B."/>
            <person name="Fuks G."/>
            <person name="Kavchok S."/>
            <person name="Keizer G."/>
            <person name="Linton E."/>
            <person name="Llaca V."/>
            <person name="Song R."/>
            <person name="Tanyolac B."/>
            <person name="Young S."/>
            <person name="Ho-Il K."/>
            <person name="Hahn J.H."/>
            <person name="Sangsakoo G."/>
            <person name="Vanavichit A."/>
            <person name="de Mattos Luiz.A.T."/>
            <person name="Zimmer P.D."/>
            <person name="Malone G."/>
            <person name="Dellagostin O."/>
            <person name="de Oliveira A.C."/>
            <person name="Bevan M."/>
            <person name="Bancroft I."/>
            <person name="Minx P."/>
            <person name="Cordum H."/>
            <person name="Wilson R."/>
            <person name="Cheng Z."/>
            <person name="Jin W."/>
            <person name="Jiang J."/>
            <person name="Leong S.A."/>
            <person name="Iwama H."/>
            <person name="Gojobori T."/>
            <person name="Itoh T."/>
            <person name="Niimura Y."/>
            <person name="Fujii Y."/>
            <person name="Habara T."/>
            <person name="Sakai H."/>
            <person name="Sato Y."/>
            <person name="Wilson G."/>
            <person name="Kumar K."/>
            <person name="McCouch S."/>
            <person name="Juretic N."/>
            <person name="Hoen D."/>
            <person name="Wright S."/>
            <person name="Bruskiewich R."/>
            <person name="Bureau T."/>
            <person name="Miyao A."/>
            <person name="Hirochika H."/>
            <person name="Nishikawa T."/>
            <person name="Kadowaki K."/>
            <person name="Sugiura M."/>
            <person name="Burr B."/>
            <person name="Sasaki T."/>
        </authorList>
    </citation>
    <scope>NUCLEOTIDE SEQUENCE [LARGE SCALE GENOMIC DNA]</scope>
    <source>
        <strain evidence="8">cv. Nipponbare</strain>
    </source>
</reference>
<dbReference type="PROSITE" id="PS50994">
    <property type="entry name" value="INTEGRASE"/>
    <property type="match status" value="1"/>
</dbReference>
<feature type="compositionally biased region" description="Low complexity" evidence="5">
    <location>
        <begin position="165"/>
        <end position="174"/>
    </location>
</feature>
<feature type="domain" description="Integrase catalytic" evidence="6">
    <location>
        <begin position="403"/>
        <end position="566"/>
    </location>
</feature>
<dbReference type="GO" id="GO:0004190">
    <property type="term" value="F:aspartic-type endopeptidase activity"/>
    <property type="evidence" value="ECO:0007669"/>
    <property type="project" value="UniProtKB-KW"/>
</dbReference>
<dbReference type="SUPFAM" id="SSF56672">
    <property type="entry name" value="DNA/RNA polymerases"/>
    <property type="match status" value="1"/>
</dbReference>
<keyword evidence="4" id="KW-0378">Hydrolase</keyword>
<dbReference type="InterPro" id="IPR025724">
    <property type="entry name" value="GAG-pre-integrase_dom"/>
</dbReference>
<sequence>MASSSSTAVSNPLFGVQVSEKLSKQNHALWRAQVLTVIRGARLEGHITGETAVPAAQLSKTVEGKEVKFSNPAHDEWIAADQQFLGFLFSSMTRETLAQVATAATAAEAWKTIQRMFTAKTHAQTMNVRLALITMKKGNLSVSDYVGRGRNTNSNRGRGSGRGRGSSQQRGNDGRPLCHVCYKRGHVAANCWHRYDEDYVPDDKLVAAATYSHGADSNWYVDTGATDHITSQLEKLNTREVYKGHDQIHTASGAGMKIKHIGHAIVHTPTRPLHLNNVLHVPQAAKNLISATKLASDNSVFVEIHSKYFLIKDRTTRSTVLKGPRRHGLYPLPSTSSTKQAFAVAPSLERWHSRLGHPSIPIVMKVISSNKLPCLRESNKESVCDACQKAKSHQLPYSNSMSVSNKPLELIYSDVWGPASTSFGGKKFYVSFIDSYRKFSWIYFLKHKSDVFEKFHDFQQLVERLFDRKIIAMQTDWGGEYQKLNSFFEKIGISHHVSCPHTHQQNGSAERKHRLIVEVGLALLAYASMPLKYWDEAFLAATHIINRIPSRILQYDTPLECLFNHKLDYSSFRIFGCACWPNLRPYNAHKLQFRSMQCVFLGPSHTHNGYKCLDIATGRIYICRDVVFDENVFPLSKFHSNAGSRLRSEIALLPSHLLSHTSHQGGEHNNHMLDFYNVSSDQTDENADIDGGNTTDTTNDDLGNQLHELRSSVMQDMHFGGEAATHATEDQSMVAAKPRTRLQSGIRKEKVYTDGTVKYSCFTSSGEPQNLHEALNDKNWKHAMDSEYTALMKNKTWHLVPAKSDRNVIDCKWVYKIKRKADGSLDRYKARLVAKGFKQRYGIDYEDTFSPVVKAATIRVILSIAVSRGWSLRQLDVSNAFLHGILEEEVYMRQPLGYEVSSLPNHVCKLDKALYGLKQAPRVWYSRLSTKLQELGFQASKADTSLFFYNKGVVSMFVLVYVDDIFVASSMQSATAALLQDLNKEFALKDLGDLHYFLGIEATKIGQVVYMTEDQFADGFTKSLTERQLKLFRHNLNLRSLD</sequence>
<dbReference type="Pfam" id="PF13976">
    <property type="entry name" value="gag_pre-integrs"/>
    <property type="match status" value="1"/>
</dbReference>
<evidence type="ECO:0000313" key="8">
    <source>
        <dbReference type="Proteomes" id="UP000000763"/>
    </source>
</evidence>
<organism evidence="7 8">
    <name type="scientific">Oryza sativa subsp. japonica</name>
    <name type="common">Rice</name>
    <dbReference type="NCBI Taxonomy" id="39947"/>
    <lineage>
        <taxon>Eukaryota</taxon>
        <taxon>Viridiplantae</taxon>
        <taxon>Streptophyta</taxon>
        <taxon>Embryophyta</taxon>
        <taxon>Tracheophyta</taxon>
        <taxon>Spermatophyta</taxon>
        <taxon>Magnoliopsida</taxon>
        <taxon>Liliopsida</taxon>
        <taxon>Poales</taxon>
        <taxon>Poaceae</taxon>
        <taxon>BOP clade</taxon>
        <taxon>Oryzoideae</taxon>
        <taxon>Oryzeae</taxon>
        <taxon>Oryzinae</taxon>
        <taxon>Oryza</taxon>
        <taxon>Oryza sativa</taxon>
    </lineage>
</organism>
<dbReference type="GO" id="GO:0046872">
    <property type="term" value="F:metal ion binding"/>
    <property type="evidence" value="ECO:0007669"/>
    <property type="project" value="UniProtKB-KW"/>
</dbReference>
<name>Q7G3T4_ORYSJ</name>
<dbReference type="GO" id="GO:0006508">
    <property type="term" value="P:proteolysis"/>
    <property type="evidence" value="ECO:0007669"/>
    <property type="project" value="UniProtKB-KW"/>
</dbReference>
<evidence type="ECO:0000256" key="2">
    <source>
        <dbReference type="ARBA" id="ARBA00022723"/>
    </source>
</evidence>
<proteinExistence type="predicted"/>
<evidence type="ECO:0000313" key="7">
    <source>
        <dbReference type="EMBL" id="AAN04167.1"/>
    </source>
</evidence>
<keyword evidence="3" id="KW-0064">Aspartyl protease</keyword>
<evidence type="ECO:0000256" key="4">
    <source>
        <dbReference type="ARBA" id="ARBA00022801"/>
    </source>
</evidence>
<dbReference type="SUPFAM" id="SSF53098">
    <property type="entry name" value="Ribonuclease H-like"/>
    <property type="match status" value="1"/>
</dbReference>
<protein>
    <submittedName>
        <fullName evidence="7">Copia-like retrotransposon polyprotein</fullName>
    </submittedName>
</protein>
<gene>
    <name evidence="7" type="ORF">OSJNAb0008A05.20</name>
</gene>
<dbReference type="Gene3D" id="3.30.420.10">
    <property type="entry name" value="Ribonuclease H-like superfamily/Ribonuclease H"/>
    <property type="match status" value="1"/>
</dbReference>
<dbReference type="InterPro" id="IPR039537">
    <property type="entry name" value="Retrotran_Ty1/copia-like"/>
</dbReference>
<feature type="region of interest" description="Disordered" evidence="5">
    <location>
        <begin position="683"/>
        <end position="703"/>
    </location>
</feature>
<dbReference type="Pfam" id="PF07727">
    <property type="entry name" value="RVT_2"/>
    <property type="match status" value="1"/>
</dbReference>
<dbReference type="Pfam" id="PF14223">
    <property type="entry name" value="Retrotran_gag_2"/>
    <property type="match status" value="1"/>
</dbReference>
<dbReference type="InterPro" id="IPR036397">
    <property type="entry name" value="RNaseH_sf"/>
</dbReference>
<dbReference type="InterPro" id="IPR012337">
    <property type="entry name" value="RNaseH-like_sf"/>
</dbReference>
<dbReference type="InterPro" id="IPR057670">
    <property type="entry name" value="SH3_retrovirus"/>
</dbReference>
<dbReference type="PANTHER" id="PTHR42648">
    <property type="entry name" value="TRANSPOSASE, PUTATIVE-RELATED"/>
    <property type="match status" value="1"/>
</dbReference>
<feature type="region of interest" description="Disordered" evidence="5">
    <location>
        <begin position="144"/>
        <end position="174"/>
    </location>
</feature>
<dbReference type="AlphaFoldDB" id="Q7G3T4"/>
<dbReference type="Proteomes" id="UP000000763">
    <property type="component" value="Chromosome 10"/>
</dbReference>
<evidence type="ECO:0000256" key="3">
    <source>
        <dbReference type="ARBA" id="ARBA00022750"/>
    </source>
</evidence>
<evidence type="ECO:0000256" key="1">
    <source>
        <dbReference type="ARBA" id="ARBA00022670"/>
    </source>
</evidence>
<dbReference type="InterPro" id="IPR001584">
    <property type="entry name" value="Integrase_cat-core"/>
</dbReference>
<feature type="compositionally biased region" description="Low complexity" evidence="5">
    <location>
        <begin position="148"/>
        <end position="157"/>
    </location>
</feature>
<evidence type="ECO:0000256" key="5">
    <source>
        <dbReference type="SAM" id="MobiDB-lite"/>
    </source>
</evidence>
<dbReference type="Pfam" id="PF25597">
    <property type="entry name" value="SH3_retrovirus"/>
    <property type="match status" value="1"/>
</dbReference>
<keyword evidence="1" id="KW-0645">Protease</keyword>
<dbReference type="InterPro" id="IPR013103">
    <property type="entry name" value="RVT_2"/>
</dbReference>
<accession>Q7G3T4</accession>
<dbReference type="Pfam" id="PF22936">
    <property type="entry name" value="Pol_BBD"/>
    <property type="match status" value="1"/>
</dbReference>